<dbReference type="RefSeq" id="XP_037874393.1">
    <property type="nucleotide sequence ID" value="XM_038018465.2"/>
</dbReference>
<evidence type="ECO:0000313" key="14">
    <source>
        <dbReference type="Proteomes" id="UP000005204"/>
    </source>
</evidence>
<dbReference type="PANTHER" id="PTHR31981:SF1">
    <property type="entry name" value="GLYCOSYLATED LYSOSOMAL MEMBRANE PROTEIN"/>
    <property type="match status" value="1"/>
</dbReference>
<evidence type="ECO:0000256" key="4">
    <source>
        <dbReference type="ARBA" id="ARBA00022989"/>
    </source>
</evidence>
<keyword evidence="6" id="KW-0325">Glycoprotein</keyword>
<name>A0A8R2M4Y8_BOMMO</name>
<reference evidence="14" key="1">
    <citation type="journal article" date="2008" name="Insect Biochem. Mol. Biol.">
        <title>The genome of a lepidopteran model insect, the silkworm Bombyx mori.</title>
        <authorList>
            <consortium name="International Silkworm Genome Consortium"/>
        </authorList>
    </citation>
    <scope>NUCLEOTIDE SEQUENCE [LARGE SCALE GENOMIC DNA]</scope>
    <source>
        <strain evidence="14">p50T</strain>
    </source>
</reference>
<evidence type="ECO:0000256" key="10">
    <source>
        <dbReference type="ARBA" id="ARBA00044960"/>
    </source>
</evidence>
<dbReference type="PANTHER" id="PTHR31981">
    <property type="entry name" value="GLYCOSYLATED LYSOSOMAL MEMBRANE PROTEIN"/>
    <property type="match status" value="1"/>
</dbReference>
<evidence type="ECO:0008006" key="15">
    <source>
        <dbReference type="Google" id="ProtNLM"/>
    </source>
</evidence>
<evidence type="ECO:0000256" key="2">
    <source>
        <dbReference type="ARBA" id="ARBA00022692"/>
    </source>
</evidence>
<feature type="transmembrane region" description="Helical" evidence="11">
    <location>
        <begin position="346"/>
        <end position="374"/>
    </location>
</feature>
<dbReference type="Proteomes" id="UP000005204">
    <property type="component" value="Unassembled WGS sequence"/>
</dbReference>
<evidence type="ECO:0000256" key="9">
    <source>
        <dbReference type="ARBA" id="ARBA00024189"/>
    </source>
</evidence>
<evidence type="ECO:0000256" key="3">
    <source>
        <dbReference type="ARBA" id="ARBA00022729"/>
    </source>
</evidence>
<dbReference type="GeneID" id="101737943"/>
<dbReference type="InterPro" id="IPR029382">
    <property type="entry name" value="NCU-G1"/>
</dbReference>
<keyword evidence="2 11" id="KW-0812">Transmembrane</keyword>
<organism evidence="13 14">
    <name type="scientific">Bombyx mori</name>
    <name type="common">Silk moth</name>
    <dbReference type="NCBI Taxonomy" id="7091"/>
    <lineage>
        <taxon>Eukaryota</taxon>
        <taxon>Metazoa</taxon>
        <taxon>Ecdysozoa</taxon>
        <taxon>Arthropoda</taxon>
        <taxon>Hexapoda</taxon>
        <taxon>Insecta</taxon>
        <taxon>Pterygota</taxon>
        <taxon>Neoptera</taxon>
        <taxon>Endopterygota</taxon>
        <taxon>Lepidoptera</taxon>
        <taxon>Glossata</taxon>
        <taxon>Ditrysia</taxon>
        <taxon>Bombycoidea</taxon>
        <taxon>Bombycidae</taxon>
        <taxon>Bombycinae</taxon>
        <taxon>Bombyx</taxon>
    </lineage>
</organism>
<keyword evidence="3 12" id="KW-0732">Signal</keyword>
<keyword evidence="4 11" id="KW-1133">Transmembrane helix</keyword>
<proteinExistence type="inferred from homology"/>
<sequence>MNFLILLLSSAISIVCGQDRVITAKLNPGCAECTSANTLVYIKADSSKDSIHQLWDFTGGIPTVVFALTELNSTMQVKWDRQVPVKFLLSETPKYCFAIAIDKLYEYNDVEDKGHISPQCEQRPMSLKYMSWTLVDSVLSDKEVMVRVHGQYKHSWRAGVVDVKLDLIPFYDYAAELPRLIHTANSTLVDVGLVNITTSKDYNSSRFALHMLLVSTDGWGETMHYTMRKSLDDEHTPGVFEIIEIKTPESYVKDDGGYIQFRPVGYTEPKREVSSSTSVRVSPLKKSAVPERSTLERFFRDFETESLLVQDVFVSIGLTGDQFYRQHNFTSWSFTMGYGSPPLETFSLFVIMIISIGLGVPLLLALSGVVYVVISRIRQRNSNQPTRFTDEE</sequence>
<reference evidence="13" key="2">
    <citation type="submission" date="2022-06" db="UniProtKB">
        <authorList>
            <consortium name="EnsemblMetazoa"/>
        </authorList>
    </citation>
    <scope>IDENTIFICATION</scope>
    <source>
        <strain evidence="13">p50T (Dazao)</strain>
    </source>
</reference>
<keyword evidence="7" id="KW-0458">Lysosome</keyword>
<comment type="similarity">
    <text evidence="1">Belongs to the GLMP family.</text>
</comment>
<evidence type="ECO:0000256" key="8">
    <source>
        <dbReference type="ARBA" id="ARBA00024176"/>
    </source>
</evidence>
<dbReference type="SMR" id="A0A8R2M4Y8"/>
<dbReference type="EnsemblMetazoa" id="XM_012689481.3">
    <property type="protein sequence ID" value="XP_012544935.2"/>
    <property type="gene ID" value="LOC101737943"/>
</dbReference>
<dbReference type="GO" id="GO:0005765">
    <property type="term" value="C:lysosomal membrane"/>
    <property type="evidence" value="ECO:0007669"/>
    <property type="project" value="UniProtKB-SubCell"/>
</dbReference>
<feature type="signal peptide" evidence="12">
    <location>
        <begin position="1"/>
        <end position="17"/>
    </location>
</feature>
<keyword evidence="5 11" id="KW-0472">Membrane</keyword>
<evidence type="ECO:0000313" key="13">
    <source>
        <dbReference type="EnsemblMetazoa" id="XP_037874393.1"/>
    </source>
</evidence>
<dbReference type="Pfam" id="PF15065">
    <property type="entry name" value="NCU-G1"/>
    <property type="match status" value="1"/>
</dbReference>
<evidence type="ECO:0000256" key="12">
    <source>
        <dbReference type="SAM" id="SignalP"/>
    </source>
</evidence>
<comment type="subunit">
    <text evidence="10">Interacts (via lumenal domain) with lysosomal protein MFSD1; the interaction starts while both proteins are still in the endoplasmic reticulum and is required for stabilization of MFSD1 in lysosomes but has no direct effect on its targeting to lysosomes or transporter activity.</text>
</comment>
<comment type="subcellular location">
    <subcellularLocation>
        <location evidence="9">Lysosome membrane</location>
        <topology evidence="9">Single-pass type I membrane protein</topology>
        <orientation evidence="9">Lumenal side</orientation>
    </subcellularLocation>
</comment>
<dbReference type="EnsemblMetazoa" id="XM_038018465.1">
    <property type="protein sequence ID" value="XP_037874393.1"/>
    <property type="gene ID" value="LOC101737943"/>
</dbReference>
<feature type="chain" id="PRO_5036434093" description="Lysosomal protein NCU-G1" evidence="12">
    <location>
        <begin position="18"/>
        <end position="392"/>
    </location>
</feature>
<dbReference type="AlphaFoldDB" id="A0A8R2M4Y8"/>
<comment type="function">
    <text evidence="8">Required to protect lysosomal transporter MFSD1 from lysosomal proteolysis and for MFSD1 lysosomal localization.</text>
</comment>
<protein>
    <recommendedName>
        <fullName evidence="15">Lysosomal protein NCU-G1</fullName>
    </recommendedName>
</protein>
<keyword evidence="14" id="KW-1185">Reference proteome</keyword>
<accession>A0A8R2M4Y8</accession>
<evidence type="ECO:0000256" key="6">
    <source>
        <dbReference type="ARBA" id="ARBA00023180"/>
    </source>
</evidence>
<evidence type="ECO:0000256" key="5">
    <source>
        <dbReference type="ARBA" id="ARBA00023136"/>
    </source>
</evidence>
<evidence type="ECO:0000256" key="11">
    <source>
        <dbReference type="SAM" id="Phobius"/>
    </source>
</evidence>
<evidence type="ECO:0000256" key="7">
    <source>
        <dbReference type="ARBA" id="ARBA00023228"/>
    </source>
</evidence>
<evidence type="ECO:0000256" key="1">
    <source>
        <dbReference type="ARBA" id="ARBA00010599"/>
    </source>
</evidence>
<dbReference type="KEGG" id="bmor:101737943"/>